<evidence type="ECO:0000313" key="3">
    <source>
        <dbReference type="EMBL" id="HIT47752.1"/>
    </source>
</evidence>
<comment type="caution">
    <text evidence="3">The sequence shown here is derived from an EMBL/GenBank/DDBJ whole genome shotgun (WGS) entry which is preliminary data.</text>
</comment>
<dbReference type="PROSITE" id="PS51352">
    <property type="entry name" value="THIOREDOXIN_2"/>
    <property type="match status" value="1"/>
</dbReference>
<name>A0A9D1KI91_9BACT</name>
<dbReference type="PANTHER" id="PTHR42852">
    <property type="entry name" value="THIOL:DISULFIDE INTERCHANGE PROTEIN DSBE"/>
    <property type="match status" value="1"/>
</dbReference>
<evidence type="ECO:0000313" key="4">
    <source>
        <dbReference type="Proteomes" id="UP000886881"/>
    </source>
</evidence>
<dbReference type="Proteomes" id="UP000886881">
    <property type="component" value="Unassembled WGS sequence"/>
</dbReference>
<feature type="chain" id="PRO_5038602450" evidence="1">
    <location>
        <begin position="19"/>
        <end position="444"/>
    </location>
</feature>
<dbReference type="CDD" id="cd02966">
    <property type="entry name" value="TlpA_like_family"/>
    <property type="match status" value="1"/>
</dbReference>
<dbReference type="EMBL" id="DVLC01000140">
    <property type="protein sequence ID" value="HIT47752.1"/>
    <property type="molecule type" value="Genomic_DNA"/>
</dbReference>
<dbReference type="InterPro" id="IPR013766">
    <property type="entry name" value="Thioredoxin_domain"/>
</dbReference>
<evidence type="ECO:0000256" key="1">
    <source>
        <dbReference type="SAM" id="SignalP"/>
    </source>
</evidence>
<evidence type="ECO:0000259" key="2">
    <source>
        <dbReference type="PROSITE" id="PS51352"/>
    </source>
</evidence>
<organism evidence="3 4">
    <name type="scientific">Candidatus Cryptobacteroides merdipullorum</name>
    <dbReference type="NCBI Taxonomy" id="2840771"/>
    <lineage>
        <taxon>Bacteria</taxon>
        <taxon>Pseudomonadati</taxon>
        <taxon>Bacteroidota</taxon>
        <taxon>Bacteroidia</taxon>
        <taxon>Bacteroidales</taxon>
        <taxon>Candidatus Cryptobacteroides</taxon>
    </lineage>
</organism>
<accession>A0A9D1KI91</accession>
<dbReference type="AlphaFoldDB" id="A0A9D1KI91"/>
<keyword evidence="1" id="KW-0732">Signal</keyword>
<dbReference type="InterPro" id="IPR000866">
    <property type="entry name" value="AhpC/TSA"/>
</dbReference>
<protein>
    <submittedName>
        <fullName evidence="3">TlpA family protein disulfide reductase</fullName>
    </submittedName>
</protein>
<proteinExistence type="predicted"/>
<dbReference type="SUPFAM" id="SSF52833">
    <property type="entry name" value="Thioredoxin-like"/>
    <property type="match status" value="1"/>
</dbReference>
<dbReference type="PANTHER" id="PTHR42852:SF13">
    <property type="entry name" value="PROTEIN DIPZ"/>
    <property type="match status" value="1"/>
</dbReference>
<gene>
    <name evidence="3" type="ORF">IAC35_07865</name>
</gene>
<sequence length="444" mass="49350">MRRALYFALPALAAAALAAGCSENRVIELPLTEKTGFGPFTLSYGASGINTDDRENPWYNLNLNPLSAPDGMTDVRYGSIETDIYQSVYQGYHSGQITPEFYRNLQAGWNWVPDTLILSKSPVRTRIAFAVGKDSAGRTVTAIDTDNDMDLADEETFIPAGTDEIYASENPDSAALANTVMVCVDKYADGRAEEITIPLSVAWREKQNYLFTNFPVYSETEYKGERIAVRPRQYRSFDNYGLELALFRDADTSGKVSFGHTYKAGDILDIGGDLLMIKGVDTADNTLKLEKMNAPAEEIYAAQKGFLAKPFAGREFTSGREIRLEDFRGKYVLLDFWALGCPPCIHEFPILKELYQKTGRDDFEIIGIICPGDSQLIEKTIASSGLPWPQVMADSDESNINTSYGIYYYPTTFLIGPDGVILEKDIRGRDIETKVLSLIGENED</sequence>
<reference evidence="3" key="1">
    <citation type="submission" date="2020-10" db="EMBL/GenBank/DDBJ databases">
        <authorList>
            <person name="Gilroy R."/>
        </authorList>
    </citation>
    <scope>NUCLEOTIDE SEQUENCE</scope>
    <source>
        <strain evidence="3">ChiHecec2B26-709</strain>
    </source>
</reference>
<dbReference type="GO" id="GO:0016491">
    <property type="term" value="F:oxidoreductase activity"/>
    <property type="evidence" value="ECO:0007669"/>
    <property type="project" value="InterPro"/>
</dbReference>
<dbReference type="Gene3D" id="3.40.30.10">
    <property type="entry name" value="Glutaredoxin"/>
    <property type="match status" value="1"/>
</dbReference>
<feature type="domain" description="Thioredoxin" evidence="2">
    <location>
        <begin position="302"/>
        <end position="444"/>
    </location>
</feature>
<dbReference type="Pfam" id="PF00578">
    <property type="entry name" value="AhpC-TSA"/>
    <property type="match status" value="1"/>
</dbReference>
<feature type="signal peptide" evidence="1">
    <location>
        <begin position="1"/>
        <end position="18"/>
    </location>
</feature>
<reference evidence="3" key="2">
    <citation type="journal article" date="2021" name="PeerJ">
        <title>Extensive microbial diversity within the chicken gut microbiome revealed by metagenomics and culture.</title>
        <authorList>
            <person name="Gilroy R."/>
            <person name="Ravi A."/>
            <person name="Getino M."/>
            <person name="Pursley I."/>
            <person name="Horton D.L."/>
            <person name="Alikhan N.F."/>
            <person name="Baker D."/>
            <person name="Gharbi K."/>
            <person name="Hall N."/>
            <person name="Watson M."/>
            <person name="Adriaenssens E.M."/>
            <person name="Foster-Nyarko E."/>
            <person name="Jarju S."/>
            <person name="Secka A."/>
            <person name="Antonio M."/>
            <person name="Oren A."/>
            <person name="Chaudhuri R.R."/>
            <person name="La Ragione R."/>
            <person name="Hildebrand F."/>
            <person name="Pallen M.J."/>
        </authorList>
    </citation>
    <scope>NUCLEOTIDE SEQUENCE</scope>
    <source>
        <strain evidence="3">ChiHecec2B26-709</strain>
    </source>
</reference>
<dbReference type="GO" id="GO:0016209">
    <property type="term" value="F:antioxidant activity"/>
    <property type="evidence" value="ECO:0007669"/>
    <property type="project" value="InterPro"/>
</dbReference>
<dbReference type="InterPro" id="IPR050553">
    <property type="entry name" value="Thioredoxin_ResA/DsbE_sf"/>
</dbReference>
<dbReference type="PROSITE" id="PS51257">
    <property type="entry name" value="PROKAR_LIPOPROTEIN"/>
    <property type="match status" value="1"/>
</dbReference>
<dbReference type="InterPro" id="IPR036249">
    <property type="entry name" value="Thioredoxin-like_sf"/>
</dbReference>